<evidence type="ECO:0000313" key="7">
    <source>
        <dbReference type="EMBL" id="GGZ20444.1"/>
    </source>
</evidence>
<evidence type="ECO:0000259" key="6">
    <source>
        <dbReference type="PROSITE" id="PS50123"/>
    </source>
</evidence>
<dbReference type="SUPFAM" id="SSF47757">
    <property type="entry name" value="Chemotaxis receptor methyltransferase CheR, N-terminal domain"/>
    <property type="match status" value="1"/>
</dbReference>
<reference evidence="7" key="2">
    <citation type="submission" date="2020-09" db="EMBL/GenBank/DDBJ databases">
        <authorList>
            <person name="Sun Q."/>
            <person name="Kim S."/>
        </authorList>
    </citation>
    <scope>NUCLEOTIDE SEQUENCE</scope>
    <source>
        <strain evidence="7">KCTC 32296</strain>
    </source>
</reference>
<dbReference type="EMBL" id="BMZB01000001">
    <property type="protein sequence ID" value="GGZ20444.1"/>
    <property type="molecule type" value="Genomic_DNA"/>
</dbReference>
<dbReference type="EC" id="2.1.1.80" evidence="2"/>
<dbReference type="Pfam" id="PF01739">
    <property type="entry name" value="CheR"/>
    <property type="match status" value="1"/>
</dbReference>
<dbReference type="AlphaFoldDB" id="A0A918PTY9"/>
<sequence length="292" mass="32554">MTPEDIEHLAALLKARSGLILGADKTYLIESRLAPIARKEGFANVAGLLTALRTRRDEKVILAVVDAMTTNETFFFRDKTPFDQFKSDVLPAFAKSRISGDIKVWCAACSTGQEPYSLAMMMDEARAQFPRINLDILATDISDRCLEKAQAGLYTQFEVQRGLPITMMVKNFEKVDEMWRISPKMRQGVRFRKYNLLDDLRGLGRMDVIYCRNVLIYFDIATKKRVLEQMATMLADDGYLFLGAAETVLGITDAFKPLQGTRGLYVKNMSASASLRPSATSSLPPLRAAGAA</sequence>
<dbReference type="GO" id="GO:0008983">
    <property type="term" value="F:protein-glutamate O-methyltransferase activity"/>
    <property type="evidence" value="ECO:0007669"/>
    <property type="project" value="UniProtKB-EC"/>
</dbReference>
<dbReference type="InterPro" id="IPR022642">
    <property type="entry name" value="CheR_C"/>
</dbReference>
<organism evidence="7 8">
    <name type="scientific">Asticcacaulis endophyticus</name>
    <dbReference type="NCBI Taxonomy" id="1395890"/>
    <lineage>
        <taxon>Bacteria</taxon>
        <taxon>Pseudomonadati</taxon>
        <taxon>Pseudomonadota</taxon>
        <taxon>Alphaproteobacteria</taxon>
        <taxon>Caulobacterales</taxon>
        <taxon>Caulobacteraceae</taxon>
        <taxon>Asticcacaulis</taxon>
    </lineage>
</organism>
<dbReference type="GO" id="GO:0032259">
    <property type="term" value="P:methylation"/>
    <property type="evidence" value="ECO:0007669"/>
    <property type="project" value="UniProtKB-KW"/>
</dbReference>
<dbReference type="SMART" id="SM00138">
    <property type="entry name" value="MeTrc"/>
    <property type="match status" value="1"/>
</dbReference>
<dbReference type="InterPro" id="IPR000780">
    <property type="entry name" value="CheR_MeTrfase"/>
</dbReference>
<dbReference type="InterPro" id="IPR029063">
    <property type="entry name" value="SAM-dependent_MTases_sf"/>
</dbReference>
<proteinExistence type="predicted"/>
<reference evidence="7" key="1">
    <citation type="journal article" date="2014" name="Int. J. Syst. Evol. Microbiol.">
        <title>Complete genome sequence of Corynebacterium casei LMG S-19264T (=DSM 44701T), isolated from a smear-ripened cheese.</title>
        <authorList>
            <consortium name="US DOE Joint Genome Institute (JGI-PGF)"/>
            <person name="Walter F."/>
            <person name="Albersmeier A."/>
            <person name="Kalinowski J."/>
            <person name="Ruckert C."/>
        </authorList>
    </citation>
    <scope>NUCLEOTIDE SEQUENCE</scope>
    <source>
        <strain evidence="7">KCTC 32296</strain>
    </source>
</reference>
<evidence type="ECO:0000256" key="3">
    <source>
        <dbReference type="ARBA" id="ARBA00022603"/>
    </source>
</evidence>
<dbReference type="Proteomes" id="UP000662572">
    <property type="component" value="Unassembled WGS sequence"/>
</dbReference>
<accession>A0A918PTY9</accession>
<keyword evidence="4" id="KW-0808">Transferase</keyword>
<keyword evidence="8" id="KW-1185">Reference proteome</keyword>
<dbReference type="Pfam" id="PF03705">
    <property type="entry name" value="CheR_N"/>
    <property type="match status" value="1"/>
</dbReference>
<keyword evidence="3" id="KW-0489">Methyltransferase</keyword>
<gene>
    <name evidence="7" type="ORF">GCM10011273_01290</name>
</gene>
<name>A0A918PTY9_9CAUL</name>
<dbReference type="InterPro" id="IPR050903">
    <property type="entry name" value="Bact_Chemotaxis_MeTrfase"/>
</dbReference>
<dbReference type="InterPro" id="IPR022641">
    <property type="entry name" value="CheR_N"/>
</dbReference>
<evidence type="ECO:0000256" key="1">
    <source>
        <dbReference type="ARBA" id="ARBA00001541"/>
    </source>
</evidence>
<evidence type="ECO:0000256" key="2">
    <source>
        <dbReference type="ARBA" id="ARBA00012534"/>
    </source>
</evidence>
<comment type="catalytic activity">
    <reaction evidence="1">
        <text>L-glutamyl-[protein] + S-adenosyl-L-methionine = [protein]-L-glutamate 5-O-methyl ester + S-adenosyl-L-homocysteine</text>
        <dbReference type="Rhea" id="RHEA:24452"/>
        <dbReference type="Rhea" id="RHEA-COMP:10208"/>
        <dbReference type="Rhea" id="RHEA-COMP:10311"/>
        <dbReference type="ChEBI" id="CHEBI:29973"/>
        <dbReference type="ChEBI" id="CHEBI:57856"/>
        <dbReference type="ChEBI" id="CHEBI:59789"/>
        <dbReference type="ChEBI" id="CHEBI:82795"/>
        <dbReference type="EC" id="2.1.1.80"/>
    </reaction>
</comment>
<dbReference type="PANTHER" id="PTHR24422:SF21">
    <property type="entry name" value="CHEMOTAXIS PROTEIN METHYLTRANSFERASE 1"/>
    <property type="match status" value="1"/>
</dbReference>
<keyword evidence="5" id="KW-0949">S-adenosyl-L-methionine</keyword>
<dbReference type="InterPro" id="IPR036804">
    <property type="entry name" value="CheR_N_sf"/>
</dbReference>
<comment type="caution">
    <text evidence="7">The sequence shown here is derived from an EMBL/GenBank/DDBJ whole genome shotgun (WGS) entry which is preliminary data.</text>
</comment>
<evidence type="ECO:0000256" key="4">
    <source>
        <dbReference type="ARBA" id="ARBA00022679"/>
    </source>
</evidence>
<dbReference type="PANTHER" id="PTHR24422">
    <property type="entry name" value="CHEMOTAXIS PROTEIN METHYLTRANSFERASE"/>
    <property type="match status" value="1"/>
</dbReference>
<dbReference type="Gene3D" id="1.10.155.10">
    <property type="entry name" value="Chemotaxis receptor methyltransferase CheR, N-terminal domain"/>
    <property type="match status" value="1"/>
</dbReference>
<dbReference type="SUPFAM" id="SSF53335">
    <property type="entry name" value="S-adenosyl-L-methionine-dependent methyltransferases"/>
    <property type="match status" value="1"/>
</dbReference>
<dbReference type="RefSeq" id="WP_189484451.1">
    <property type="nucleotide sequence ID" value="NZ_BMZB01000001.1"/>
</dbReference>
<evidence type="ECO:0000313" key="8">
    <source>
        <dbReference type="Proteomes" id="UP000662572"/>
    </source>
</evidence>
<evidence type="ECO:0000256" key="5">
    <source>
        <dbReference type="ARBA" id="ARBA00022691"/>
    </source>
</evidence>
<protein>
    <recommendedName>
        <fullName evidence="2">protein-glutamate O-methyltransferase</fullName>
        <ecNumber evidence="2">2.1.1.80</ecNumber>
    </recommendedName>
</protein>
<dbReference type="PRINTS" id="PR00996">
    <property type="entry name" value="CHERMTFRASE"/>
</dbReference>
<dbReference type="Gene3D" id="3.40.50.150">
    <property type="entry name" value="Vaccinia Virus protein VP39"/>
    <property type="match status" value="1"/>
</dbReference>
<dbReference type="PROSITE" id="PS50123">
    <property type="entry name" value="CHER"/>
    <property type="match status" value="1"/>
</dbReference>
<feature type="domain" description="CheR-type methyltransferase" evidence="6">
    <location>
        <begin position="1"/>
        <end position="268"/>
    </location>
</feature>